<dbReference type="SUPFAM" id="SSF82866">
    <property type="entry name" value="Multidrug efflux transporter AcrB transmembrane domain"/>
    <property type="match status" value="2"/>
</dbReference>
<feature type="transmembrane region" description="Helical" evidence="1">
    <location>
        <begin position="852"/>
        <end position="874"/>
    </location>
</feature>
<accession>A0ABY8E9B3</accession>
<feature type="transmembrane region" description="Helical" evidence="1">
    <location>
        <begin position="881"/>
        <end position="901"/>
    </location>
</feature>
<reference evidence="2 3" key="1">
    <citation type="submission" date="2023-03" db="EMBL/GenBank/DDBJ databases">
        <title>Complete genome sequence of Tepidibacter sp. SWIR-1, isolated from a deep-sea hydrothermal vent.</title>
        <authorList>
            <person name="Li X."/>
        </authorList>
    </citation>
    <scope>NUCLEOTIDE SEQUENCE [LARGE SCALE GENOMIC DNA]</scope>
    <source>
        <strain evidence="2 3">SWIR-1</strain>
    </source>
</reference>
<dbReference type="RefSeq" id="WP_277731331.1">
    <property type="nucleotide sequence ID" value="NZ_CP120733.1"/>
</dbReference>
<proteinExistence type="predicted"/>
<dbReference type="PANTHER" id="PTHR32063:SF18">
    <property type="entry name" value="CATION EFFLUX SYSTEM PROTEIN"/>
    <property type="match status" value="1"/>
</dbReference>
<organism evidence="2 3">
    <name type="scientific">Tepidibacter hydrothermalis</name>
    <dbReference type="NCBI Taxonomy" id="3036126"/>
    <lineage>
        <taxon>Bacteria</taxon>
        <taxon>Bacillati</taxon>
        <taxon>Bacillota</taxon>
        <taxon>Clostridia</taxon>
        <taxon>Peptostreptococcales</taxon>
        <taxon>Peptostreptococcaceae</taxon>
        <taxon>Tepidibacter</taxon>
    </lineage>
</organism>
<feature type="transmembrane region" description="Helical" evidence="1">
    <location>
        <begin position="358"/>
        <end position="376"/>
    </location>
</feature>
<feature type="transmembrane region" description="Helical" evidence="1">
    <location>
        <begin position="461"/>
        <end position="489"/>
    </location>
</feature>
<gene>
    <name evidence="2" type="ORF">P4S50_13550</name>
</gene>
<feature type="transmembrane region" description="Helical" evidence="1">
    <location>
        <begin position="985"/>
        <end position="1007"/>
    </location>
</feature>
<evidence type="ECO:0000256" key="1">
    <source>
        <dbReference type="SAM" id="Phobius"/>
    </source>
</evidence>
<keyword evidence="1" id="KW-0472">Membrane</keyword>
<dbReference type="Gene3D" id="1.20.1640.10">
    <property type="entry name" value="Multidrug efflux transporter AcrB transmembrane domain"/>
    <property type="match status" value="2"/>
</dbReference>
<dbReference type="Gene3D" id="3.30.70.1440">
    <property type="entry name" value="Multidrug efflux transporter AcrB pore domain"/>
    <property type="match status" value="1"/>
</dbReference>
<name>A0ABY8E9B3_9FIRM</name>
<dbReference type="EMBL" id="CP120733">
    <property type="protein sequence ID" value="WFD09406.1"/>
    <property type="molecule type" value="Genomic_DNA"/>
</dbReference>
<feature type="transmembrane region" description="Helical" evidence="1">
    <location>
        <begin position="956"/>
        <end position="979"/>
    </location>
</feature>
<feature type="transmembrane region" description="Helical" evidence="1">
    <location>
        <begin position="907"/>
        <end position="928"/>
    </location>
</feature>
<dbReference type="SUPFAM" id="SSF82693">
    <property type="entry name" value="Multidrug efflux transporter AcrB pore domain, PN1, PN2, PC1 and PC2 subdomains"/>
    <property type="match status" value="2"/>
</dbReference>
<keyword evidence="1" id="KW-0812">Transmembrane</keyword>
<dbReference type="Proteomes" id="UP001222800">
    <property type="component" value="Chromosome"/>
</dbReference>
<dbReference type="InterPro" id="IPR027463">
    <property type="entry name" value="AcrB_DN_DC_subdom"/>
</dbReference>
<evidence type="ECO:0000313" key="3">
    <source>
        <dbReference type="Proteomes" id="UP001222800"/>
    </source>
</evidence>
<feature type="transmembrane region" description="Helical" evidence="1">
    <location>
        <begin position="388"/>
        <end position="405"/>
    </location>
</feature>
<keyword evidence="1" id="KW-1133">Transmembrane helix</keyword>
<keyword evidence="3" id="KW-1185">Reference proteome</keyword>
<evidence type="ECO:0000313" key="2">
    <source>
        <dbReference type="EMBL" id="WFD09406.1"/>
    </source>
</evidence>
<dbReference type="PANTHER" id="PTHR32063">
    <property type="match status" value="1"/>
</dbReference>
<feature type="transmembrane region" description="Helical" evidence="1">
    <location>
        <begin position="519"/>
        <end position="539"/>
    </location>
</feature>
<dbReference type="PRINTS" id="PR00702">
    <property type="entry name" value="ACRIFLAVINRP"/>
</dbReference>
<dbReference type="Gene3D" id="3.30.70.1320">
    <property type="entry name" value="Multidrug efflux transporter AcrB pore domain like"/>
    <property type="match status" value="1"/>
</dbReference>
<dbReference type="Gene3D" id="3.30.2090.10">
    <property type="entry name" value="Multidrug efflux transporter AcrB TolC docking domain, DN and DC subdomains"/>
    <property type="match status" value="2"/>
</dbReference>
<dbReference type="SUPFAM" id="SSF82714">
    <property type="entry name" value="Multidrug efflux transporter AcrB TolC docking domain, DN and DC subdomains"/>
    <property type="match status" value="2"/>
</dbReference>
<feature type="transmembrane region" description="Helical" evidence="1">
    <location>
        <begin position="334"/>
        <end position="351"/>
    </location>
</feature>
<dbReference type="Gene3D" id="3.30.70.1430">
    <property type="entry name" value="Multidrug efflux transporter AcrB pore domain"/>
    <property type="match status" value="2"/>
</dbReference>
<dbReference type="Pfam" id="PF00873">
    <property type="entry name" value="ACR_tran"/>
    <property type="match status" value="1"/>
</dbReference>
<dbReference type="InterPro" id="IPR001036">
    <property type="entry name" value="Acrflvin-R"/>
</dbReference>
<feature type="transmembrane region" description="Helical" evidence="1">
    <location>
        <begin position="434"/>
        <end position="455"/>
    </location>
</feature>
<sequence length="1023" mass="112126">MYKLINALIKERRVTLFLALVISILGIYSYYVIPRQESPDVSAPIAMIITPYPGASPNDVKDLVTSKIEDELVELDGYDECSGTSKEGLSIVMVKFKNNVDTDKAMQDVRNAVSDVQSKLPSGVMQSQVNTDFLETAGIIISLSGDNYSYEQLASFGDLFKDKLIDIDGISKFSIEGEVDKEVKVDVDIAKLNQLGLSMADISQILQSQNIEIPSGNIDYGNSKVTVKTPGIYTSIDDIKNIIIGISPETGVVTKLSDVGNVYMDVEEGVEKYKQNGKNAVLLTGYFQDSKNVVIIGKDVRKAIEEVKNNLPEDLIVEEVVYQPDDVSKSTNDFMLNLVEGIVLVVIVVFLGMGMRNAIVVSAAIPISILITFGVMKLTGIKIHQMSLTALIIALGVLVDNAIVISDTIQVKIDEGEEVITAAYNGTTMSSMPIFVATLTTIAAFSPLIGLPGAAGEFLGAIPQVLIISIIAAYIVAMFITPAMAATFFRKSKVKKEKKGILRNFFDSTLKMGLKNKKVTVISAFVAFIIVIKVLMPLLPSEFFPNTDKNLFYIDITSEVSGNMDATEKLTDDVTKLLAKEPEIKSTTVAVGNGLPKFYITMSPAKPSTDYGQMVCKFDLGNKEKRRFKNNEEFINHIQKLLDENIPNGKTTAKLLANASPSEAKVIVRVSGKNLDRVLEVSNQLKGEISKIPGTVNVRHDFKDRTFQFEIKVDREKASNLGISGYDVQMQINTALYGKNASIYRKDGNEYNIKLKSNIDNVAMLENLAIKSSITGNKIYLKQFATIEYGTKFDGINTFNREQTIKVMANELPGYSPVEIENIIENEILPKLDIDGTKISFAGEREDINENFSVVGILAVFCIFIIYIILLIQFNSFMQPLVILATVPLSLIGAIIGLLMFKSPLSLTAFLGIIALIGLVVKNGILLIEYINDARKAGYTIDEACVDAVDKRFNSIILSASTTVMGLVPLAISGSALFGPMAISLMFGLTVSTFLTMVVIPVIYSLVETYLEKRKLKIAQKTI</sequence>
<feature type="transmembrane region" description="Helical" evidence="1">
    <location>
        <begin position="14"/>
        <end position="33"/>
    </location>
</feature>
<protein>
    <submittedName>
        <fullName evidence="2">Efflux RND transporter permease subunit</fullName>
    </submittedName>
</protein>